<name>A0A7J8BFC9_ROUAE</name>
<protein>
    <submittedName>
        <fullName evidence="1">Uncharacterized protein</fullName>
    </submittedName>
</protein>
<proteinExistence type="predicted"/>
<evidence type="ECO:0000313" key="1">
    <source>
        <dbReference type="EMBL" id="KAF6397155.1"/>
    </source>
</evidence>
<accession>A0A7J8BFC9</accession>
<gene>
    <name evidence="1" type="ORF">HJG63_009817</name>
</gene>
<comment type="caution">
    <text evidence="1">The sequence shown here is derived from an EMBL/GenBank/DDBJ whole genome shotgun (WGS) entry which is preliminary data.</text>
</comment>
<keyword evidence="2" id="KW-1185">Reference proteome</keyword>
<dbReference type="Proteomes" id="UP000593571">
    <property type="component" value="Unassembled WGS sequence"/>
</dbReference>
<evidence type="ECO:0000313" key="2">
    <source>
        <dbReference type="Proteomes" id="UP000593571"/>
    </source>
</evidence>
<organism evidence="1 2">
    <name type="scientific">Rousettus aegyptiacus</name>
    <name type="common">Egyptian fruit bat</name>
    <name type="synonym">Pteropus aegyptiacus</name>
    <dbReference type="NCBI Taxonomy" id="9407"/>
    <lineage>
        <taxon>Eukaryota</taxon>
        <taxon>Metazoa</taxon>
        <taxon>Chordata</taxon>
        <taxon>Craniata</taxon>
        <taxon>Vertebrata</taxon>
        <taxon>Euteleostomi</taxon>
        <taxon>Mammalia</taxon>
        <taxon>Eutheria</taxon>
        <taxon>Laurasiatheria</taxon>
        <taxon>Chiroptera</taxon>
        <taxon>Yinpterochiroptera</taxon>
        <taxon>Pteropodoidea</taxon>
        <taxon>Pteropodidae</taxon>
        <taxon>Rousettinae</taxon>
        <taxon>Rousettus</taxon>
    </lineage>
</organism>
<dbReference type="AlphaFoldDB" id="A0A7J8BFC9"/>
<sequence length="224" mass="24415">MSLHIHYLLDSGIPPPQSGNDTQGVAASLPVLPPRARDQRALWRVFCTFEKRSVKALCSAAREQGPLSASVLLGGSADLHQQHDTAAPALPGFGRKTEGTFWSLPAHVHHVAVMGKRHATCPQPTCPICASRLEAFCPPLPVCTRLPVVACSQTRCPTQVPSLILRLRRTRPPLSPLIAFRANVCQSHPCFMLSDESWVPRVKENLSFGPPARQHRAFSSANSQ</sequence>
<dbReference type="EMBL" id="JACASE010000017">
    <property type="protein sequence ID" value="KAF6397155.1"/>
    <property type="molecule type" value="Genomic_DNA"/>
</dbReference>
<reference evidence="1 2" key="1">
    <citation type="journal article" date="2020" name="Nature">
        <title>Six reference-quality genomes reveal evolution of bat adaptations.</title>
        <authorList>
            <person name="Jebb D."/>
            <person name="Huang Z."/>
            <person name="Pippel M."/>
            <person name="Hughes G.M."/>
            <person name="Lavrichenko K."/>
            <person name="Devanna P."/>
            <person name="Winkler S."/>
            <person name="Jermiin L.S."/>
            <person name="Skirmuntt E.C."/>
            <person name="Katzourakis A."/>
            <person name="Burkitt-Gray L."/>
            <person name="Ray D.A."/>
            <person name="Sullivan K.A.M."/>
            <person name="Roscito J.G."/>
            <person name="Kirilenko B.M."/>
            <person name="Davalos L.M."/>
            <person name="Corthals A.P."/>
            <person name="Power M.L."/>
            <person name="Jones G."/>
            <person name="Ransome R.D."/>
            <person name="Dechmann D.K.N."/>
            <person name="Locatelli A.G."/>
            <person name="Puechmaille S.J."/>
            <person name="Fedrigo O."/>
            <person name="Jarvis E.D."/>
            <person name="Hiller M."/>
            <person name="Vernes S.C."/>
            <person name="Myers E.W."/>
            <person name="Teeling E.C."/>
        </authorList>
    </citation>
    <scope>NUCLEOTIDE SEQUENCE [LARGE SCALE GENOMIC DNA]</scope>
    <source>
        <strain evidence="1">MRouAeg1</strain>
        <tissue evidence="1">Muscle</tissue>
    </source>
</reference>